<evidence type="ECO:0000256" key="1">
    <source>
        <dbReference type="SAM" id="MobiDB-lite"/>
    </source>
</evidence>
<reference evidence="2" key="1">
    <citation type="submission" date="2023-04" db="EMBL/GenBank/DDBJ databases">
        <title>Phytophthora lilii NBRC 32176.</title>
        <authorList>
            <person name="Ichikawa N."/>
            <person name="Sato H."/>
            <person name="Tonouchi N."/>
        </authorList>
    </citation>
    <scope>NUCLEOTIDE SEQUENCE</scope>
    <source>
        <strain evidence="2">NBRC 32176</strain>
    </source>
</reference>
<dbReference type="EMBL" id="BSXW01000009">
    <property type="protein sequence ID" value="GMF09336.1"/>
    <property type="molecule type" value="Genomic_DNA"/>
</dbReference>
<feature type="compositionally biased region" description="Polar residues" evidence="1">
    <location>
        <begin position="167"/>
        <end position="182"/>
    </location>
</feature>
<gene>
    <name evidence="2" type="ORF">Plil01_000024700</name>
</gene>
<organism evidence="2 3">
    <name type="scientific">Phytophthora lilii</name>
    <dbReference type="NCBI Taxonomy" id="2077276"/>
    <lineage>
        <taxon>Eukaryota</taxon>
        <taxon>Sar</taxon>
        <taxon>Stramenopiles</taxon>
        <taxon>Oomycota</taxon>
        <taxon>Peronosporomycetes</taxon>
        <taxon>Peronosporales</taxon>
        <taxon>Peronosporaceae</taxon>
        <taxon>Phytophthora</taxon>
    </lineage>
</organism>
<dbReference type="OrthoDB" id="96880at2759"/>
<evidence type="ECO:0000313" key="2">
    <source>
        <dbReference type="EMBL" id="GMF09336.1"/>
    </source>
</evidence>
<dbReference type="AlphaFoldDB" id="A0A9W6WN55"/>
<sequence>MADTYEHVSTHASLDEAVVALHSIDASDYVVAYNYGSVSVGKVYRCVSHENCPRRLRIVEVHDEDEEIPVTYHLQLSEDHGTQATNKRRAGITLALRGEVDALLVEGTDPKKCRAILQSRYERHPVMRAKIPNEKQLLNRRMTLLRRGDAFPLRRGRKRVRPSRSVATPSNVDAEESSSSTVEDFDDHRQEEVSVGKLDAEEEERFDKVKLMEEFAALPGRPVFWSILKKIRFIDEKSGSIVTEWITGQVVGWTTNNGSPTAWVVKFSDGEKRSLGREELADEIRAAAKMGLNVTGRPRDL</sequence>
<comment type="caution">
    <text evidence="2">The sequence shown here is derived from an EMBL/GenBank/DDBJ whole genome shotgun (WGS) entry which is preliminary data.</text>
</comment>
<name>A0A9W6WN55_9STRA</name>
<feature type="region of interest" description="Disordered" evidence="1">
    <location>
        <begin position="155"/>
        <end position="190"/>
    </location>
</feature>
<protein>
    <submittedName>
        <fullName evidence="2">Unnamed protein product</fullName>
    </submittedName>
</protein>
<proteinExistence type="predicted"/>
<evidence type="ECO:0000313" key="3">
    <source>
        <dbReference type="Proteomes" id="UP001165083"/>
    </source>
</evidence>
<keyword evidence="3" id="KW-1185">Reference proteome</keyword>
<accession>A0A9W6WN55</accession>
<dbReference type="Proteomes" id="UP001165083">
    <property type="component" value="Unassembled WGS sequence"/>
</dbReference>